<accession>A0ABX6ELE1</accession>
<feature type="region of interest" description="Disordered" evidence="1">
    <location>
        <begin position="223"/>
        <end position="247"/>
    </location>
</feature>
<evidence type="ECO:0000313" key="2">
    <source>
        <dbReference type="EMBL" id="QGM94725.1"/>
    </source>
</evidence>
<reference evidence="3" key="1">
    <citation type="submission" date="2019-09" db="EMBL/GenBank/DDBJ databases">
        <title>Isolation and complete genome sequencing of Methylocystis species.</title>
        <authorList>
            <person name="Rumah B.L."/>
            <person name="Stead C.E."/>
            <person name="Stevens B.C."/>
            <person name="Minton N.P."/>
            <person name="Grosse-Honebrink A."/>
            <person name="Zhang Y."/>
        </authorList>
    </citation>
    <scope>NUCLEOTIDE SEQUENCE [LARGE SCALE GENOMIC DNA]</scope>
    <source>
        <strain evidence="3">BRCS1</strain>
    </source>
</reference>
<name>A0ABX6ELE1_9HYPH</name>
<feature type="compositionally biased region" description="Low complexity" evidence="1">
    <location>
        <begin position="164"/>
        <end position="174"/>
    </location>
</feature>
<dbReference type="EMBL" id="CP044328">
    <property type="protein sequence ID" value="QGM94725.1"/>
    <property type="molecule type" value="Genomic_DNA"/>
</dbReference>
<proteinExistence type="predicted"/>
<protein>
    <recommendedName>
        <fullName evidence="4">DUF2892 domain-containing protein</fullName>
    </recommendedName>
</protein>
<dbReference type="Proteomes" id="UP000424673">
    <property type="component" value="Chromosome"/>
</dbReference>
<evidence type="ECO:0000256" key="1">
    <source>
        <dbReference type="SAM" id="MobiDB-lite"/>
    </source>
</evidence>
<keyword evidence="3" id="KW-1185">Reference proteome</keyword>
<dbReference type="RefSeq" id="WP_154452929.1">
    <property type="nucleotide sequence ID" value="NZ_CP044328.1"/>
</dbReference>
<organism evidence="2 3">
    <name type="scientific">Methylocystis rosea</name>
    <dbReference type="NCBI Taxonomy" id="173366"/>
    <lineage>
        <taxon>Bacteria</taxon>
        <taxon>Pseudomonadati</taxon>
        <taxon>Pseudomonadota</taxon>
        <taxon>Alphaproteobacteria</taxon>
        <taxon>Hyphomicrobiales</taxon>
        <taxon>Methylocystaceae</taxon>
        <taxon>Methylocystis</taxon>
    </lineage>
</organism>
<feature type="region of interest" description="Disordered" evidence="1">
    <location>
        <begin position="156"/>
        <end position="175"/>
    </location>
</feature>
<evidence type="ECO:0008006" key="4">
    <source>
        <dbReference type="Google" id="ProtNLM"/>
    </source>
</evidence>
<evidence type="ECO:0000313" key="3">
    <source>
        <dbReference type="Proteomes" id="UP000424673"/>
    </source>
</evidence>
<reference evidence="2 3" key="2">
    <citation type="journal article" date="2021" name="AMB Express">
        <title>Isolation and characterisation of Methylocystis spp. for poly-3-hydroxybutyrate production using waste methane feedstocks.</title>
        <authorList>
            <person name="Rumah B.L."/>
            <person name="Stead C.E."/>
            <person name="Claxton Stevens B.H."/>
            <person name="Minton N.P."/>
            <person name="Grosse-Honebrink A."/>
            <person name="Zhang Y."/>
        </authorList>
    </citation>
    <scope>NUCLEOTIDE SEQUENCE [LARGE SCALE GENOMIC DNA]</scope>
    <source>
        <strain evidence="2 3">BRCS1</strain>
    </source>
</reference>
<gene>
    <name evidence="2" type="ORF">F7D13_12230</name>
</gene>
<sequence>MGAMIKNLVLLKIAAPFVELFQFIGDHRYGVLAVLALAGAIAARNVPLAGAALSKGLIALAIGFGCLDWGYSHRAAIDREAWNQAEAARLAAALAEHTRRGTVIAGAWKAAAAEARALAVQEAERNKIIKEGEDASRANDKRSCLDVPGVLRLKGSDAKKPKELAAPAAQPPAALEKRCARPQRLAEKAMSAGEVERQWGRDRASLAVCAGRHAALINWRRNRDTGLAGEPLPEPPPDQQEPEPAATALPGFRDTLAGLFGANASED</sequence>